<dbReference type="NCBIfam" id="TIGR01068">
    <property type="entry name" value="thioredoxin"/>
    <property type="match status" value="1"/>
</dbReference>
<dbReference type="InterPro" id="IPR005746">
    <property type="entry name" value="Thioredoxin"/>
</dbReference>
<organism evidence="11 13">
    <name type="scientific">Candidatus Chlorohelix allophototropha</name>
    <dbReference type="NCBI Taxonomy" id="3003348"/>
    <lineage>
        <taxon>Bacteria</taxon>
        <taxon>Bacillati</taxon>
        <taxon>Chloroflexota</taxon>
        <taxon>Chloroflexia</taxon>
        <taxon>Candidatus Chloroheliales</taxon>
        <taxon>Candidatus Chloroheliaceae</taxon>
        <taxon>Candidatus Chlorohelix</taxon>
    </lineage>
</organism>
<accession>A0A8T7M7H5</accession>
<feature type="domain" description="Thioredoxin" evidence="10">
    <location>
        <begin position="1"/>
        <end position="110"/>
    </location>
</feature>
<feature type="active site" description="Nucleophile" evidence="8">
    <location>
        <position position="37"/>
    </location>
</feature>
<dbReference type="InterPro" id="IPR017937">
    <property type="entry name" value="Thioredoxin_CS"/>
</dbReference>
<protein>
    <recommendedName>
        <fullName evidence="6 7">Thioredoxin</fullName>
    </recommendedName>
</protein>
<dbReference type="InterPro" id="IPR013766">
    <property type="entry name" value="Thioredoxin_domain"/>
</dbReference>
<dbReference type="PANTHER" id="PTHR45663:SF11">
    <property type="entry name" value="GEO12009P1"/>
    <property type="match status" value="1"/>
</dbReference>
<evidence type="ECO:0000256" key="9">
    <source>
        <dbReference type="PIRSR" id="PIRSR000077-4"/>
    </source>
</evidence>
<evidence type="ECO:0000256" key="8">
    <source>
        <dbReference type="PIRSR" id="PIRSR000077-1"/>
    </source>
</evidence>
<feature type="site" description="Contributes to redox potential value" evidence="8">
    <location>
        <position position="36"/>
    </location>
</feature>
<dbReference type="PROSITE" id="PS51352">
    <property type="entry name" value="THIOREDOXIN_2"/>
    <property type="match status" value="1"/>
</dbReference>
<dbReference type="GO" id="GO:0005829">
    <property type="term" value="C:cytosol"/>
    <property type="evidence" value="ECO:0007669"/>
    <property type="project" value="TreeGrafter"/>
</dbReference>
<proteinExistence type="inferred from homology"/>
<evidence type="ECO:0000256" key="5">
    <source>
        <dbReference type="ARBA" id="ARBA00023284"/>
    </source>
</evidence>
<dbReference type="RefSeq" id="WP_341471814.1">
    <property type="nucleotide sequence ID" value="NZ_CP128400.1"/>
</dbReference>
<dbReference type="Proteomes" id="UP000521676">
    <property type="component" value="Unassembled WGS sequence"/>
</dbReference>
<dbReference type="GO" id="GO:0045454">
    <property type="term" value="P:cell redox homeostasis"/>
    <property type="evidence" value="ECO:0007669"/>
    <property type="project" value="TreeGrafter"/>
</dbReference>
<evidence type="ECO:0000259" key="10">
    <source>
        <dbReference type="PROSITE" id="PS51352"/>
    </source>
</evidence>
<keyword evidence="2" id="KW-0813">Transport</keyword>
<dbReference type="FunFam" id="3.40.30.10:FF:000001">
    <property type="entry name" value="Thioredoxin"/>
    <property type="match status" value="1"/>
</dbReference>
<feature type="site" description="Contributes to redox potential value" evidence="8">
    <location>
        <position position="35"/>
    </location>
</feature>
<reference evidence="11 13" key="1">
    <citation type="submission" date="2020-06" db="EMBL/GenBank/DDBJ databases">
        <title>Anoxygenic phototrophic Chloroflexota member uses a Type I reaction center.</title>
        <authorList>
            <person name="Tsuji J.M."/>
            <person name="Shaw N.A."/>
            <person name="Nagashima S."/>
            <person name="Venkiteswaran J."/>
            <person name="Schiff S.L."/>
            <person name="Hanada S."/>
            <person name="Tank M."/>
            <person name="Neufeld J.D."/>
        </authorList>
    </citation>
    <scope>NUCLEOTIDE SEQUENCE [LARGE SCALE GENOMIC DNA]</scope>
    <source>
        <strain evidence="11">L227-S17</strain>
    </source>
</reference>
<dbReference type="InterPro" id="IPR036249">
    <property type="entry name" value="Thioredoxin-like_sf"/>
</dbReference>
<evidence type="ECO:0000313" key="11">
    <source>
        <dbReference type="EMBL" id="NWJ48034.1"/>
    </source>
</evidence>
<reference evidence="12" key="2">
    <citation type="journal article" date="2024" name="Nature">
        <title>Anoxygenic phototroph of the Chloroflexota uses a type I reaction centre.</title>
        <authorList>
            <person name="Tsuji J.M."/>
            <person name="Shaw N.A."/>
            <person name="Nagashima S."/>
            <person name="Venkiteswaran J.J."/>
            <person name="Schiff S.L."/>
            <person name="Watanabe T."/>
            <person name="Fukui M."/>
            <person name="Hanada S."/>
            <person name="Tank M."/>
            <person name="Neufeld J.D."/>
        </authorList>
    </citation>
    <scope>NUCLEOTIDE SEQUENCE</scope>
    <source>
        <strain evidence="12">L227-S17</strain>
    </source>
</reference>
<evidence type="ECO:0000313" key="14">
    <source>
        <dbReference type="Proteomes" id="UP001431572"/>
    </source>
</evidence>
<evidence type="ECO:0000313" key="13">
    <source>
        <dbReference type="Proteomes" id="UP000521676"/>
    </source>
</evidence>
<keyword evidence="3" id="KW-0249">Electron transport</keyword>
<dbReference type="PRINTS" id="PR00421">
    <property type="entry name" value="THIOREDOXIN"/>
</dbReference>
<evidence type="ECO:0000256" key="4">
    <source>
        <dbReference type="ARBA" id="ARBA00023157"/>
    </source>
</evidence>
<dbReference type="EMBL" id="CP128400">
    <property type="protein sequence ID" value="WJW69938.1"/>
    <property type="molecule type" value="Genomic_DNA"/>
</dbReference>
<comment type="similarity">
    <text evidence="1 7">Belongs to the thioredoxin family.</text>
</comment>
<gene>
    <name evidence="11" type="primary">trxA</name>
    <name evidence="11" type="ORF">HXX08_19440</name>
    <name evidence="12" type="ORF">OZ401_003570</name>
</gene>
<feature type="disulfide bond" description="Redox-active" evidence="9">
    <location>
        <begin position="34"/>
        <end position="37"/>
    </location>
</feature>
<name>A0A8T7M7H5_9CHLR</name>
<keyword evidence="14" id="KW-1185">Reference proteome</keyword>
<feature type="site" description="Deprotonates C-terminal active site Cys" evidence="8">
    <location>
        <position position="28"/>
    </location>
</feature>
<dbReference type="PIRSF" id="PIRSF000077">
    <property type="entry name" value="Thioredoxin"/>
    <property type="match status" value="1"/>
</dbReference>
<dbReference type="PROSITE" id="PS00194">
    <property type="entry name" value="THIOREDOXIN_1"/>
    <property type="match status" value="1"/>
</dbReference>
<dbReference type="PANTHER" id="PTHR45663">
    <property type="entry name" value="GEO12009P1"/>
    <property type="match status" value="1"/>
</dbReference>
<dbReference type="Gene3D" id="3.40.30.10">
    <property type="entry name" value="Glutaredoxin"/>
    <property type="match status" value="1"/>
</dbReference>
<evidence type="ECO:0000256" key="1">
    <source>
        <dbReference type="ARBA" id="ARBA00008987"/>
    </source>
</evidence>
<keyword evidence="4 9" id="KW-1015">Disulfide bond</keyword>
<evidence type="ECO:0000256" key="6">
    <source>
        <dbReference type="NCBIfam" id="TIGR01068"/>
    </source>
</evidence>
<keyword evidence="5 9" id="KW-0676">Redox-active center</keyword>
<sequence>MAKPAVVSDNTFQQEVINASNEQPVLVDFWATWCGPCKMLSPTLEQIADEKIGKLKVVKMDVDDNPEVASKFGILSIPTMILFKNGKPAAQLVGNQPKARILSQIDPLLS</sequence>
<dbReference type="CDD" id="cd02947">
    <property type="entry name" value="TRX_family"/>
    <property type="match status" value="1"/>
</dbReference>
<evidence type="ECO:0000256" key="2">
    <source>
        <dbReference type="ARBA" id="ARBA00022448"/>
    </source>
</evidence>
<dbReference type="AlphaFoldDB" id="A0A8T7M7H5"/>
<dbReference type="Pfam" id="PF00085">
    <property type="entry name" value="Thioredoxin"/>
    <property type="match status" value="1"/>
</dbReference>
<dbReference type="EMBL" id="JACATZ010000003">
    <property type="protein sequence ID" value="NWJ48034.1"/>
    <property type="molecule type" value="Genomic_DNA"/>
</dbReference>
<dbReference type="SUPFAM" id="SSF52833">
    <property type="entry name" value="Thioredoxin-like"/>
    <property type="match status" value="1"/>
</dbReference>
<evidence type="ECO:0000256" key="3">
    <source>
        <dbReference type="ARBA" id="ARBA00022982"/>
    </source>
</evidence>
<evidence type="ECO:0000313" key="12">
    <source>
        <dbReference type="EMBL" id="WJW69938.1"/>
    </source>
</evidence>
<dbReference type="GO" id="GO:0015035">
    <property type="term" value="F:protein-disulfide reductase activity"/>
    <property type="evidence" value="ECO:0007669"/>
    <property type="project" value="UniProtKB-UniRule"/>
</dbReference>
<dbReference type="Proteomes" id="UP001431572">
    <property type="component" value="Chromosome 2"/>
</dbReference>
<feature type="active site" description="Nucleophile" evidence="8">
    <location>
        <position position="34"/>
    </location>
</feature>
<evidence type="ECO:0000256" key="7">
    <source>
        <dbReference type="PIRNR" id="PIRNR000077"/>
    </source>
</evidence>